<sequence length="688" mass="77406">MDWIKTYKIIPSKLPKAMGLCGDLIESRRYTHNTLQFSEEIGKMATEYAEAFPQVFEAGKDVLDYIFNPPCSMDNRDQLEIQKTTTLKDWMNGNGIKLSTRPTIDRNSAEIDEILAGAGERNGSRSDINLNPRFFKLCSRVVYGKYLVPPTLGSAETLIFFKENELESAIEEIRKMSYLLHRLNESVLLRGSTLAALNSLCSIGKLCPNGIDLPKLQWEFVDSVSSTANQPTQYEINRAKELTTNFTKASMAHPAQKTGFHWAVQLAVLIKRPHDRVLLLDAILKARLGSGICDLMNTFLIYGLTKSCKSCSEACARRVSVKADETPLEQFEIFLHFLSTASEHVFQKCKGLIVKHTPVIKRSLFNLHDLTEVGVKCMSKLSLITVLNECPIVPPHLSCLLNKISPLTNKGQSGRVVELLDMMMTIAITFDSLKLLKHYANKALDLISHNKQDMASLATILNNVDSVRRYLVDSSNTVIPFHSNKSVHNLTLAIKLGRPGLATRTAADTLIKVQEAIKSQLIRLERQAYSYCQIVNSTALSCLNDGQCPIRTFSSINFLGYTSDGSFTISYFFLGRRSNEDQGEIDLNELARQHDLNKDIWNHALPGWIRKRRRSVDLDGRPEIIKSQVVEEASLLVSAKKQKQQTDSSFESLPELLSAINSEHPWPRKPKGKRACAFFNFCSMFFQN</sequence>
<reference evidence="1" key="1">
    <citation type="journal article" date="2010" name="Science">
        <title>Plasticity of animal genome architecture unmasked by rapid evolution of a pelagic tunicate.</title>
        <authorList>
            <person name="Denoeud F."/>
            <person name="Henriet S."/>
            <person name="Mungpakdee S."/>
            <person name="Aury J.M."/>
            <person name="Da Silva C."/>
            <person name="Brinkmann H."/>
            <person name="Mikhaleva J."/>
            <person name="Olsen L.C."/>
            <person name="Jubin C."/>
            <person name="Canestro C."/>
            <person name="Bouquet J.M."/>
            <person name="Danks G."/>
            <person name="Poulain J."/>
            <person name="Campsteijn C."/>
            <person name="Adamski M."/>
            <person name="Cross I."/>
            <person name="Yadetie F."/>
            <person name="Muffato M."/>
            <person name="Louis A."/>
            <person name="Butcher S."/>
            <person name="Tsagkogeorga G."/>
            <person name="Konrad A."/>
            <person name="Singh S."/>
            <person name="Jensen M.F."/>
            <person name="Cong E.H."/>
            <person name="Eikeseth-Otteraa H."/>
            <person name="Noel B."/>
            <person name="Anthouard V."/>
            <person name="Porcel B.M."/>
            <person name="Kachouri-Lafond R."/>
            <person name="Nishino A."/>
            <person name="Ugolini M."/>
            <person name="Chourrout P."/>
            <person name="Nishida H."/>
            <person name="Aasland R."/>
            <person name="Huzurbazar S."/>
            <person name="Westhof E."/>
            <person name="Delsuc F."/>
            <person name="Lehrach H."/>
            <person name="Reinhardt R."/>
            <person name="Weissenbach J."/>
            <person name="Roy S.W."/>
            <person name="Artiguenave F."/>
            <person name="Postlethwait J.H."/>
            <person name="Manak J.R."/>
            <person name="Thompson E.M."/>
            <person name="Jaillon O."/>
            <person name="Du Pasquier L."/>
            <person name="Boudinot P."/>
            <person name="Liberles D.A."/>
            <person name="Volff J.N."/>
            <person name="Philippe H."/>
            <person name="Lenhard B."/>
            <person name="Roest Crollius H."/>
            <person name="Wincker P."/>
            <person name="Chourrout D."/>
        </authorList>
    </citation>
    <scope>NUCLEOTIDE SEQUENCE [LARGE SCALE GENOMIC DNA]</scope>
</reference>
<protein>
    <submittedName>
        <fullName evidence="1">Uncharacterized protein</fullName>
    </submittedName>
</protein>
<proteinExistence type="predicted"/>
<gene>
    <name evidence="1" type="ORF">GSOID_T00019784001</name>
</gene>
<organism evidence="1">
    <name type="scientific">Oikopleura dioica</name>
    <name type="common">Tunicate</name>
    <dbReference type="NCBI Taxonomy" id="34765"/>
    <lineage>
        <taxon>Eukaryota</taxon>
        <taxon>Metazoa</taxon>
        <taxon>Chordata</taxon>
        <taxon>Tunicata</taxon>
        <taxon>Appendicularia</taxon>
        <taxon>Copelata</taxon>
        <taxon>Oikopleuridae</taxon>
        <taxon>Oikopleura</taxon>
    </lineage>
</organism>
<dbReference type="EMBL" id="FN655472">
    <property type="protein sequence ID" value="CBY39232.1"/>
    <property type="molecule type" value="Genomic_DNA"/>
</dbReference>
<evidence type="ECO:0000313" key="1">
    <source>
        <dbReference type="EMBL" id="CBY39232.1"/>
    </source>
</evidence>
<dbReference type="Proteomes" id="UP000011014">
    <property type="component" value="Unassembled WGS sequence"/>
</dbReference>
<accession>E4YUU3</accession>
<name>E4YUU3_OIKDI</name>
<dbReference type="AlphaFoldDB" id="E4YUU3"/>